<reference evidence="6 7" key="1">
    <citation type="journal article" date="2009" name="Stand. Genomic Sci.">
        <title>Complete genome sequence of Sanguibacter keddieii type strain (ST-74).</title>
        <authorList>
            <person name="Ivanova N."/>
            <person name="Sikorski J."/>
            <person name="Sims D."/>
            <person name="Brettin T."/>
            <person name="Detter J.C."/>
            <person name="Han C."/>
            <person name="Lapidus A."/>
            <person name="Copeland A."/>
            <person name="Glavina Del Rio T."/>
            <person name="Nolan M."/>
            <person name="Chen F."/>
            <person name="Lucas S."/>
            <person name="Tice H."/>
            <person name="Cheng J.F."/>
            <person name="Bruce D."/>
            <person name="Goodwin L."/>
            <person name="Pitluck S."/>
            <person name="Pati A."/>
            <person name="Mavromatis K."/>
            <person name="Chen A."/>
            <person name="Palaniappan K."/>
            <person name="D'haeseleer P."/>
            <person name="Chain P."/>
            <person name="Bristow J."/>
            <person name="Eisen J.A."/>
            <person name="Markowitz V."/>
            <person name="Hugenholtz P."/>
            <person name="Goker M."/>
            <person name="Pukall R."/>
            <person name="Klenk H.P."/>
            <person name="Kyrpides N.C."/>
        </authorList>
    </citation>
    <scope>NUCLEOTIDE SEQUENCE [LARGE SCALE GENOMIC DNA]</scope>
    <source>
        <strain evidence="7">ATCC 51767 / DSM 10542 / NCFB 3025 / ST-74</strain>
    </source>
</reference>
<dbReference type="KEGG" id="ske:Sked_07060"/>
<dbReference type="PANTHER" id="PTHR43273:SF8">
    <property type="entry name" value="RADICAL SAM DOMAIN PROTEIN"/>
    <property type="match status" value="1"/>
</dbReference>
<keyword evidence="1" id="KW-0949">S-adenosyl-L-methionine</keyword>
<keyword evidence="2" id="KW-0479">Metal-binding</keyword>
<dbReference type="PROSITE" id="PS51918">
    <property type="entry name" value="RADICAL_SAM"/>
    <property type="match status" value="1"/>
</dbReference>
<dbReference type="SFLD" id="SFLDS00029">
    <property type="entry name" value="Radical_SAM"/>
    <property type="match status" value="1"/>
</dbReference>
<evidence type="ECO:0000259" key="5">
    <source>
        <dbReference type="PROSITE" id="PS51918"/>
    </source>
</evidence>
<keyword evidence="3" id="KW-0408">Iron</keyword>
<dbReference type="GO" id="GO:0016491">
    <property type="term" value="F:oxidoreductase activity"/>
    <property type="evidence" value="ECO:0007669"/>
    <property type="project" value="InterPro"/>
</dbReference>
<evidence type="ECO:0000256" key="2">
    <source>
        <dbReference type="ARBA" id="ARBA00022723"/>
    </source>
</evidence>
<dbReference type="GO" id="GO:0046872">
    <property type="term" value="F:metal ion binding"/>
    <property type="evidence" value="ECO:0007669"/>
    <property type="project" value="UniProtKB-KW"/>
</dbReference>
<protein>
    <submittedName>
        <fullName evidence="6">Arylsulfatase regulator (Fe-S oxidoreductase)</fullName>
    </submittedName>
</protein>
<gene>
    <name evidence="6" type="ordered locus">Sked_07060</name>
</gene>
<accession>D1BB96</accession>
<dbReference type="InterPro" id="IPR023867">
    <property type="entry name" value="Sulphatase_maturase_rSAM"/>
</dbReference>
<keyword evidence="4" id="KW-0411">Iron-sulfur</keyword>
<dbReference type="SUPFAM" id="SSF102114">
    <property type="entry name" value="Radical SAM enzymes"/>
    <property type="match status" value="1"/>
</dbReference>
<keyword evidence="7" id="KW-1185">Reference proteome</keyword>
<dbReference type="STRING" id="446469.Sked_07060"/>
<dbReference type="InterPro" id="IPR058240">
    <property type="entry name" value="rSAM_sf"/>
</dbReference>
<sequence length="389" mass="42310">MSTVRFLKTDASIWCLTPKATVRVPRTLDDSAESSHALTGLTRRLEERGLMNPPLETSFSATILTSSDCNFGCYYCFQNVADGGDGPPDRIARTQLTDESALKITAYIRRRMRSQQRSTAKILLFGGEPLMSFGPCLTVLEDLSDVLSHASIITNGYLLTESRATRLWKSGLKSVQVTFDGAREHHDTMRTTRAGGRPTFDRIIQNLRRVQEATSLQISIRLNVTSETVEGLPRFLEQAAELDASQITLDLAVIRDYRWNLSSSSGASVKRTVDTLLAMARESIAAGFTMARPRNGGCSFCGPPPGEGGAVIGPDGTLYSSWETAGRPEYAMGTVETGYLSGGGEKWQSCQGFSSDHSPDLDHAGLVQDSFDANLLDMIHAPRADGTAP</sequence>
<organism evidence="6 7">
    <name type="scientific">Sanguibacter keddieii (strain ATCC 51767 / DSM 10542 / NCFB 3025 / ST-74)</name>
    <dbReference type="NCBI Taxonomy" id="446469"/>
    <lineage>
        <taxon>Bacteria</taxon>
        <taxon>Bacillati</taxon>
        <taxon>Actinomycetota</taxon>
        <taxon>Actinomycetes</taxon>
        <taxon>Micrococcales</taxon>
        <taxon>Sanguibacteraceae</taxon>
        <taxon>Sanguibacter</taxon>
    </lineage>
</organism>
<feature type="domain" description="Radical SAM core" evidence="5">
    <location>
        <begin position="55"/>
        <end position="299"/>
    </location>
</feature>
<dbReference type="Pfam" id="PF04055">
    <property type="entry name" value="Radical_SAM"/>
    <property type="match status" value="1"/>
</dbReference>
<dbReference type="PANTHER" id="PTHR43273">
    <property type="entry name" value="ANAEROBIC SULFATASE-MATURATING ENZYME HOMOLOG ASLB-RELATED"/>
    <property type="match status" value="1"/>
</dbReference>
<proteinExistence type="predicted"/>
<name>D1BB96_SANKS</name>
<evidence type="ECO:0000256" key="1">
    <source>
        <dbReference type="ARBA" id="ARBA00022691"/>
    </source>
</evidence>
<dbReference type="Gene3D" id="3.20.20.70">
    <property type="entry name" value="Aldolase class I"/>
    <property type="match status" value="1"/>
</dbReference>
<evidence type="ECO:0000256" key="4">
    <source>
        <dbReference type="ARBA" id="ARBA00023014"/>
    </source>
</evidence>
<evidence type="ECO:0000313" key="6">
    <source>
        <dbReference type="EMBL" id="ACZ20662.1"/>
    </source>
</evidence>
<dbReference type="Proteomes" id="UP000000322">
    <property type="component" value="Chromosome"/>
</dbReference>
<dbReference type="UniPathway" id="UPA00782"/>
<dbReference type="SFLD" id="SFLDG01067">
    <property type="entry name" value="SPASM/twitch_domain_containing"/>
    <property type="match status" value="1"/>
</dbReference>
<dbReference type="EMBL" id="CP001819">
    <property type="protein sequence ID" value="ACZ20662.1"/>
    <property type="molecule type" value="Genomic_DNA"/>
</dbReference>
<dbReference type="CDD" id="cd01335">
    <property type="entry name" value="Radical_SAM"/>
    <property type="match status" value="1"/>
</dbReference>
<dbReference type="eggNOG" id="COG0641">
    <property type="taxonomic scope" value="Bacteria"/>
</dbReference>
<dbReference type="InterPro" id="IPR013785">
    <property type="entry name" value="Aldolase_TIM"/>
</dbReference>
<evidence type="ECO:0000313" key="7">
    <source>
        <dbReference type="Proteomes" id="UP000000322"/>
    </source>
</evidence>
<evidence type="ECO:0000256" key="3">
    <source>
        <dbReference type="ARBA" id="ARBA00023004"/>
    </source>
</evidence>
<dbReference type="HOGENOM" id="CLU_700039_0_0_11"/>
<dbReference type="AlphaFoldDB" id="D1BB96"/>
<dbReference type="InterPro" id="IPR007197">
    <property type="entry name" value="rSAM"/>
</dbReference>
<dbReference type="GO" id="GO:0051536">
    <property type="term" value="F:iron-sulfur cluster binding"/>
    <property type="evidence" value="ECO:0007669"/>
    <property type="project" value="UniProtKB-KW"/>
</dbReference>